<dbReference type="InterPro" id="IPR016181">
    <property type="entry name" value="Acyl_CoA_acyltransferase"/>
</dbReference>
<dbReference type="Proteomes" id="UP001338137">
    <property type="component" value="Unassembled WGS sequence"/>
</dbReference>
<dbReference type="InterPro" id="IPR051635">
    <property type="entry name" value="SNAT-like"/>
</dbReference>
<evidence type="ECO:0000256" key="2">
    <source>
        <dbReference type="ARBA" id="ARBA00023315"/>
    </source>
</evidence>
<feature type="domain" description="N-acetyltransferase" evidence="3">
    <location>
        <begin position="1"/>
        <end position="164"/>
    </location>
</feature>
<dbReference type="InterPro" id="IPR000182">
    <property type="entry name" value="GNAT_dom"/>
</dbReference>
<proteinExistence type="predicted"/>
<comment type="caution">
    <text evidence="4">The sequence shown here is derived from an EMBL/GenBank/DDBJ whole genome shotgun (WGS) entry which is preliminary data.</text>
</comment>
<evidence type="ECO:0000256" key="1">
    <source>
        <dbReference type="ARBA" id="ARBA00022679"/>
    </source>
</evidence>
<keyword evidence="2" id="KW-0012">Acyltransferase</keyword>
<dbReference type="PROSITE" id="PS51186">
    <property type="entry name" value="GNAT"/>
    <property type="match status" value="1"/>
</dbReference>
<sequence length="164" mass="18685">MLIRPVITDLEVRMAYEIERAVFTPESAASLEAFQMRKNIFGPYFLVAETEPASQIVGVTNGIKLSHMDLSNESIKQAGQYEVDGSYFCILTIAVHPSYQRQGIASALLKRIIRVAQDDQLKGIVLMCEDHLISFYEKHGFRYIMPSNSSHGGIQWHEMNFIWK</sequence>
<name>A0ABU6G460_9BACL</name>
<keyword evidence="1" id="KW-0808">Transferase</keyword>
<dbReference type="Gene3D" id="3.40.630.30">
    <property type="match status" value="1"/>
</dbReference>
<protein>
    <submittedName>
        <fullName evidence="4">GNAT family N-acetyltransferase</fullName>
    </submittedName>
</protein>
<reference evidence="4 5" key="1">
    <citation type="submission" date="2023-03" db="EMBL/GenBank/DDBJ databases">
        <title>Bacillus Genome Sequencing.</title>
        <authorList>
            <person name="Dunlap C."/>
        </authorList>
    </citation>
    <scope>NUCLEOTIDE SEQUENCE [LARGE SCALE GENOMIC DNA]</scope>
    <source>
        <strain evidence="4 5">BD-533</strain>
    </source>
</reference>
<evidence type="ECO:0000259" key="3">
    <source>
        <dbReference type="PROSITE" id="PS51186"/>
    </source>
</evidence>
<keyword evidence="5" id="KW-1185">Reference proteome</keyword>
<dbReference type="RefSeq" id="WP_326073118.1">
    <property type="nucleotide sequence ID" value="NZ_JARLKY010000043.1"/>
</dbReference>
<dbReference type="Pfam" id="PF00583">
    <property type="entry name" value="Acetyltransf_1"/>
    <property type="match status" value="1"/>
</dbReference>
<organism evidence="4 5">
    <name type="scientific">Paenibacillus alba</name>
    <dbReference type="NCBI Taxonomy" id="1197127"/>
    <lineage>
        <taxon>Bacteria</taxon>
        <taxon>Bacillati</taxon>
        <taxon>Bacillota</taxon>
        <taxon>Bacilli</taxon>
        <taxon>Bacillales</taxon>
        <taxon>Paenibacillaceae</taxon>
        <taxon>Paenibacillus</taxon>
    </lineage>
</organism>
<evidence type="ECO:0000313" key="5">
    <source>
        <dbReference type="Proteomes" id="UP001338137"/>
    </source>
</evidence>
<dbReference type="EMBL" id="JARLKY010000043">
    <property type="protein sequence ID" value="MEC0228962.1"/>
    <property type="molecule type" value="Genomic_DNA"/>
</dbReference>
<evidence type="ECO:0000313" key="4">
    <source>
        <dbReference type="EMBL" id="MEC0228962.1"/>
    </source>
</evidence>
<dbReference type="PANTHER" id="PTHR10908">
    <property type="entry name" value="SEROTONIN N-ACETYLTRANSFERASE"/>
    <property type="match status" value="1"/>
</dbReference>
<dbReference type="PANTHER" id="PTHR10908:SF0">
    <property type="entry name" value="SEROTONIN N-ACETYLTRANSFERASE"/>
    <property type="match status" value="1"/>
</dbReference>
<dbReference type="CDD" id="cd04301">
    <property type="entry name" value="NAT_SF"/>
    <property type="match status" value="1"/>
</dbReference>
<gene>
    <name evidence="4" type="ORF">P4I72_17685</name>
</gene>
<accession>A0ABU6G460</accession>
<dbReference type="SUPFAM" id="SSF55729">
    <property type="entry name" value="Acyl-CoA N-acyltransferases (Nat)"/>
    <property type="match status" value="1"/>
</dbReference>